<dbReference type="Gene3D" id="3.40.50.2300">
    <property type="match status" value="1"/>
</dbReference>
<dbReference type="PROSITE" id="PS50110">
    <property type="entry name" value="RESPONSE_REGULATORY"/>
    <property type="match status" value="1"/>
</dbReference>
<dbReference type="GO" id="GO:0000160">
    <property type="term" value="P:phosphorelay signal transduction system"/>
    <property type="evidence" value="ECO:0007669"/>
    <property type="project" value="InterPro"/>
</dbReference>
<dbReference type="InterPro" id="IPR001789">
    <property type="entry name" value="Sig_transdc_resp-reg_receiver"/>
</dbReference>
<comment type="caution">
    <text evidence="3">The sequence shown here is derived from an EMBL/GenBank/DDBJ whole genome shotgun (WGS) entry which is preliminary data.</text>
</comment>
<dbReference type="CDD" id="cd00156">
    <property type="entry name" value="REC"/>
    <property type="match status" value="1"/>
</dbReference>
<keyword evidence="1" id="KW-0597">Phosphoprotein</keyword>
<dbReference type="EMBL" id="JAAIKB010000010">
    <property type="protein sequence ID" value="NGM22746.1"/>
    <property type="molecule type" value="Genomic_DNA"/>
</dbReference>
<organism evidence="3 4">
    <name type="scientific">Falsiroseomonas algicola</name>
    <dbReference type="NCBI Taxonomy" id="2716930"/>
    <lineage>
        <taxon>Bacteria</taxon>
        <taxon>Pseudomonadati</taxon>
        <taxon>Pseudomonadota</taxon>
        <taxon>Alphaproteobacteria</taxon>
        <taxon>Acetobacterales</taxon>
        <taxon>Roseomonadaceae</taxon>
        <taxon>Falsiroseomonas</taxon>
    </lineage>
</organism>
<evidence type="ECO:0000313" key="4">
    <source>
        <dbReference type="Proteomes" id="UP000475385"/>
    </source>
</evidence>
<accession>A0A6M1LQR5</accession>
<feature type="domain" description="Response regulatory" evidence="2">
    <location>
        <begin position="15"/>
        <end position="130"/>
    </location>
</feature>
<name>A0A6M1LQR5_9PROT</name>
<dbReference type="AlphaFoldDB" id="A0A6M1LQR5"/>
<sequence length="242" mass="27566">MTKDREADIMFRDHIFFVVEDYRPNREDLCHFIVSRQGSVIQAESVSAASEMIERGVRFDLMILDLNLSDGYGFTILDKIQRERRVAKVYVISGYLESYILADVAKYGVAGYAHRSVTASRDGFSTFERIADELLACARHGRYVCAEHNLDEVNAVEARARDALVTAKSYTKFFLSKENDSDTVRKIKNLDDQLAGIIAASKNAPKSDFSWQFLRSALRHNAINIFDKARDEGVKKFIGLFW</sequence>
<reference evidence="3 4" key="1">
    <citation type="submission" date="2020-02" db="EMBL/GenBank/DDBJ databases">
        <authorList>
            <person name="Kim H.M."/>
            <person name="Jeon C.O."/>
        </authorList>
    </citation>
    <scope>NUCLEOTIDE SEQUENCE [LARGE SCALE GENOMIC DNA]</scope>
    <source>
        <strain evidence="3 4">PeD5</strain>
    </source>
</reference>
<gene>
    <name evidence="3" type="ORF">G3576_22225</name>
</gene>
<feature type="modified residue" description="4-aspartylphosphate" evidence="1">
    <location>
        <position position="65"/>
    </location>
</feature>
<dbReference type="SUPFAM" id="SSF52172">
    <property type="entry name" value="CheY-like"/>
    <property type="match status" value="1"/>
</dbReference>
<dbReference type="InterPro" id="IPR011006">
    <property type="entry name" value="CheY-like_superfamily"/>
</dbReference>
<proteinExistence type="predicted"/>
<evidence type="ECO:0000256" key="1">
    <source>
        <dbReference type="PROSITE-ProRule" id="PRU00169"/>
    </source>
</evidence>
<protein>
    <submittedName>
        <fullName evidence="3">Response regulator</fullName>
    </submittedName>
</protein>
<dbReference type="Proteomes" id="UP000475385">
    <property type="component" value="Unassembled WGS sequence"/>
</dbReference>
<keyword evidence="4" id="KW-1185">Reference proteome</keyword>
<evidence type="ECO:0000313" key="3">
    <source>
        <dbReference type="EMBL" id="NGM22746.1"/>
    </source>
</evidence>
<reference evidence="3 4" key="2">
    <citation type="submission" date="2020-03" db="EMBL/GenBank/DDBJ databases">
        <title>Roseomonas stagni sp. nov., isolated from pond water in Japan.</title>
        <authorList>
            <person name="Furuhata K."/>
            <person name="Miyamoto H."/>
            <person name="Goto K."/>
        </authorList>
    </citation>
    <scope>NUCLEOTIDE SEQUENCE [LARGE SCALE GENOMIC DNA]</scope>
    <source>
        <strain evidence="3 4">PeD5</strain>
    </source>
</reference>
<dbReference type="RefSeq" id="WP_164696648.1">
    <property type="nucleotide sequence ID" value="NZ_JAAIKB010000010.1"/>
</dbReference>
<evidence type="ECO:0000259" key="2">
    <source>
        <dbReference type="PROSITE" id="PS50110"/>
    </source>
</evidence>
<dbReference type="Pfam" id="PF00072">
    <property type="entry name" value="Response_reg"/>
    <property type="match status" value="1"/>
</dbReference>